<dbReference type="RefSeq" id="WP_134172627.1">
    <property type="nucleotide sequence ID" value="NZ_SODI01000001.1"/>
</dbReference>
<name>A0A4Y8KRC9_9MICO</name>
<evidence type="ECO:0000313" key="2">
    <source>
        <dbReference type="Proteomes" id="UP000298218"/>
    </source>
</evidence>
<dbReference type="OrthoDB" id="4988283at2"/>
<keyword evidence="2" id="KW-1185">Reference proteome</keyword>
<dbReference type="EMBL" id="SOHQ01000007">
    <property type="protein sequence ID" value="TFD81829.1"/>
    <property type="molecule type" value="Genomic_DNA"/>
</dbReference>
<accession>A0A4Y8KRC9</accession>
<proteinExistence type="predicted"/>
<gene>
    <name evidence="1" type="ORF">E3T53_02230</name>
</gene>
<organism evidence="1 2">
    <name type="scientific">Cryobacterium psychrophilum</name>
    <dbReference type="NCBI Taxonomy" id="41988"/>
    <lineage>
        <taxon>Bacteria</taxon>
        <taxon>Bacillati</taxon>
        <taxon>Actinomycetota</taxon>
        <taxon>Actinomycetes</taxon>
        <taxon>Micrococcales</taxon>
        <taxon>Microbacteriaceae</taxon>
        <taxon>Cryobacterium</taxon>
    </lineage>
</organism>
<evidence type="ECO:0000313" key="1">
    <source>
        <dbReference type="EMBL" id="TFD81829.1"/>
    </source>
</evidence>
<sequence>MERSVEARVSHEVDNWLRWLPRWRPGTYRSRARLCHQCFGSPVIAAAGLNEDVPHAVQHALAMRMKVVVDASVHEYTEQHLPLLARELRLDEARRARRLYRPNEGLDPEHRGLDLDPPTAPEAPYLFTLGELAELPDAEGADPEPEPEPPPQPLSAEEKAAVLGEVAIADRFAAEAGRRLCAELALHRQRIRAAVAEFVEPQVQALLADLESTLDSPLWRRGS</sequence>
<comment type="caution">
    <text evidence="1">The sequence shown here is derived from an EMBL/GenBank/DDBJ whole genome shotgun (WGS) entry which is preliminary data.</text>
</comment>
<dbReference type="AlphaFoldDB" id="A0A4Y8KRC9"/>
<dbReference type="Proteomes" id="UP000298218">
    <property type="component" value="Unassembled WGS sequence"/>
</dbReference>
<protein>
    <submittedName>
        <fullName evidence="1">Spermidine/putrescine ABC transporter substrate-binding protein</fullName>
    </submittedName>
</protein>
<reference evidence="1 2" key="1">
    <citation type="submission" date="2019-03" db="EMBL/GenBank/DDBJ databases">
        <title>Genomics of glacier-inhabiting Cryobacterium strains.</title>
        <authorList>
            <person name="Liu Q."/>
            <person name="Xin Y.-H."/>
        </authorList>
    </citation>
    <scope>NUCLEOTIDE SEQUENCE [LARGE SCALE GENOMIC DNA]</scope>
    <source>
        <strain evidence="1 2">CGMCC 1.4292</strain>
    </source>
</reference>